<feature type="compositionally biased region" description="Low complexity" evidence="2">
    <location>
        <begin position="310"/>
        <end position="320"/>
    </location>
</feature>
<dbReference type="Gene3D" id="1.10.8.1310">
    <property type="match status" value="1"/>
</dbReference>
<protein>
    <recommendedName>
        <fullName evidence="4">Rab-GAP TBC domain-containing protein</fullName>
    </recommendedName>
</protein>
<dbReference type="Pfam" id="PF00566">
    <property type="entry name" value="RabGAP-TBC"/>
    <property type="match status" value="1"/>
</dbReference>
<evidence type="ECO:0000256" key="1">
    <source>
        <dbReference type="ARBA" id="ARBA00022468"/>
    </source>
</evidence>
<dbReference type="AlphaFoldDB" id="A0A0C3GL59"/>
<feature type="domain" description="Rab-GAP TBC" evidence="4">
    <location>
        <begin position="1"/>
        <end position="131"/>
    </location>
</feature>
<feature type="region of interest" description="Disordered" evidence="2">
    <location>
        <begin position="416"/>
        <end position="444"/>
    </location>
</feature>
<dbReference type="InterPro" id="IPR000195">
    <property type="entry name" value="Rab-GAP-TBC_dom"/>
</dbReference>
<dbReference type="InParanoid" id="A0A0C3GL59"/>
<organism evidence="5 6">
    <name type="scientific">Piloderma croceum (strain F 1598)</name>
    <dbReference type="NCBI Taxonomy" id="765440"/>
    <lineage>
        <taxon>Eukaryota</taxon>
        <taxon>Fungi</taxon>
        <taxon>Dikarya</taxon>
        <taxon>Basidiomycota</taxon>
        <taxon>Agaricomycotina</taxon>
        <taxon>Agaricomycetes</taxon>
        <taxon>Agaricomycetidae</taxon>
        <taxon>Atheliales</taxon>
        <taxon>Atheliaceae</taxon>
        <taxon>Piloderma</taxon>
    </lineage>
</organism>
<feature type="transmembrane region" description="Helical" evidence="3">
    <location>
        <begin position="30"/>
        <end position="48"/>
    </location>
</feature>
<evidence type="ECO:0000313" key="6">
    <source>
        <dbReference type="Proteomes" id="UP000054166"/>
    </source>
</evidence>
<keyword evidence="1" id="KW-0343">GTPase activation</keyword>
<keyword evidence="3" id="KW-0812">Transmembrane</keyword>
<evidence type="ECO:0000256" key="3">
    <source>
        <dbReference type="SAM" id="Phobius"/>
    </source>
</evidence>
<accession>A0A0C3GL59</accession>
<keyword evidence="6" id="KW-1185">Reference proteome</keyword>
<dbReference type="SUPFAM" id="SSF47923">
    <property type="entry name" value="Ypt/Rab-GAP domain of gyp1p"/>
    <property type="match status" value="2"/>
</dbReference>
<feature type="region of interest" description="Disordered" evidence="2">
    <location>
        <begin position="202"/>
        <end position="256"/>
    </location>
</feature>
<dbReference type="PROSITE" id="PS50086">
    <property type="entry name" value="TBC_RABGAP"/>
    <property type="match status" value="1"/>
</dbReference>
<dbReference type="GO" id="GO:0006888">
    <property type="term" value="P:endoplasmic reticulum to Golgi vesicle-mediated transport"/>
    <property type="evidence" value="ECO:0007669"/>
    <property type="project" value="TreeGrafter"/>
</dbReference>
<feature type="compositionally biased region" description="Basic residues" evidence="2">
    <location>
        <begin position="433"/>
        <end position="444"/>
    </location>
</feature>
<dbReference type="STRING" id="765440.A0A0C3GL59"/>
<dbReference type="GO" id="GO:0005096">
    <property type="term" value="F:GTPase activator activity"/>
    <property type="evidence" value="ECO:0007669"/>
    <property type="project" value="UniProtKB-KW"/>
</dbReference>
<dbReference type="InterPro" id="IPR045913">
    <property type="entry name" value="TBC20/Gyp8-like"/>
</dbReference>
<evidence type="ECO:0000259" key="4">
    <source>
        <dbReference type="PROSITE" id="PS50086"/>
    </source>
</evidence>
<feature type="compositionally biased region" description="Pro residues" evidence="2">
    <location>
        <begin position="321"/>
        <end position="334"/>
    </location>
</feature>
<dbReference type="PANTHER" id="PTHR20913">
    <property type="entry name" value="TBC1 DOMAIN FAMILY MEMBER 20/GTPASE"/>
    <property type="match status" value="1"/>
</dbReference>
<reference evidence="6" key="2">
    <citation type="submission" date="2015-01" db="EMBL/GenBank/DDBJ databases">
        <title>Evolutionary Origins and Diversification of the Mycorrhizal Mutualists.</title>
        <authorList>
            <consortium name="DOE Joint Genome Institute"/>
            <consortium name="Mycorrhizal Genomics Consortium"/>
            <person name="Kohler A."/>
            <person name="Kuo A."/>
            <person name="Nagy L.G."/>
            <person name="Floudas D."/>
            <person name="Copeland A."/>
            <person name="Barry K.W."/>
            <person name="Cichocki N."/>
            <person name="Veneault-Fourrey C."/>
            <person name="LaButti K."/>
            <person name="Lindquist E.A."/>
            <person name="Lipzen A."/>
            <person name="Lundell T."/>
            <person name="Morin E."/>
            <person name="Murat C."/>
            <person name="Riley R."/>
            <person name="Ohm R."/>
            <person name="Sun H."/>
            <person name="Tunlid A."/>
            <person name="Henrissat B."/>
            <person name="Grigoriev I.V."/>
            <person name="Hibbett D.S."/>
            <person name="Martin F."/>
        </authorList>
    </citation>
    <scope>NUCLEOTIDE SEQUENCE [LARGE SCALE GENOMIC DNA]</scope>
    <source>
        <strain evidence="6">F 1598</strain>
    </source>
</reference>
<keyword evidence="3" id="KW-1133">Transmembrane helix</keyword>
<reference evidence="5 6" key="1">
    <citation type="submission" date="2014-04" db="EMBL/GenBank/DDBJ databases">
        <authorList>
            <consortium name="DOE Joint Genome Institute"/>
            <person name="Kuo A."/>
            <person name="Tarkka M."/>
            <person name="Buscot F."/>
            <person name="Kohler A."/>
            <person name="Nagy L.G."/>
            <person name="Floudas D."/>
            <person name="Copeland A."/>
            <person name="Barry K.W."/>
            <person name="Cichocki N."/>
            <person name="Veneault-Fourrey C."/>
            <person name="LaButti K."/>
            <person name="Lindquist E.A."/>
            <person name="Lipzen A."/>
            <person name="Lundell T."/>
            <person name="Morin E."/>
            <person name="Murat C."/>
            <person name="Sun H."/>
            <person name="Tunlid A."/>
            <person name="Henrissat B."/>
            <person name="Grigoriev I.V."/>
            <person name="Hibbett D.S."/>
            <person name="Martin F."/>
            <person name="Nordberg H.P."/>
            <person name="Cantor M.N."/>
            <person name="Hua S.X."/>
        </authorList>
    </citation>
    <scope>NUCLEOTIDE SEQUENCE [LARGE SCALE GENOMIC DNA]</scope>
    <source>
        <strain evidence="5 6">F 1598</strain>
    </source>
</reference>
<evidence type="ECO:0000256" key="2">
    <source>
        <dbReference type="SAM" id="MobiDB-lite"/>
    </source>
</evidence>
<dbReference type="PANTHER" id="PTHR20913:SF7">
    <property type="entry name" value="RE60063P"/>
    <property type="match status" value="1"/>
</dbReference>
<dbReference type="Proteomes" id="UP000054166">
    <property type="component" value="Unassembled WGS sequence"/>
</dbReference>
<feature type="compositionally biased region" description="Low complexity" evidence="2">
    <location>
        <begin position="225"/>
        <end position="253"/>
    </location>
</feature>
<evidence type="ECO:0000313" key="5">
    <source>
        <dbReference type="EMBL" id="KIM91331.1"/>
    </source>
</evidence>
<proteinExistence type="predicted"/>
<dbReference type="GO" id="GO:0005789">
    <property type="term" value="C:endoplasmic reticulum membrane"/>
    <property type="evidence" value="ECO:0007669"/>
    <property type="project" value="TreeGrafter"/>
</dbReference>
<dbReference type="EMBL" id="KN832971">
    <property type="protein sequence ID" value="KIM91331.1"/>
    <property type="molecule type" value="Genomic_DNA"/>
</dbReference>
<feature type="transmembrane region" description="Helical" evidence="3">
    <location>
        <begin position="452"/>
        <end position="471"/>
    </location>
</feature>
<sequence length="518" mass="56268">MNQRYALQAQLHDLLVRLFRRRRLLSYFQGYHDIITVLLLTLPAPLLLPCTEKLSLYRLRDSMGKGLEPVLGLLRVLSNLLSLADPSYAALLEQTSPLPYYALSNLLTLFAHDMPTLPLIQHVFDWMLCRPPLCVVYLGAAIILSRKAEVERLEEEGEEGMVHSLLSGLPELWDGDEEEQVKEEKVDVEREVKIEEESVNLEELEEEKVPIRHTPDDPTNEEETILPAPALSPTPSSSSISISTSTSTLTPATDSEHITTAKAESNVDHGELESSQSAPASVLVFENGDMDGQVELTSSFISEEEGTLNSSHTLTHSLSPSPSPSPSPTRPTSPSPFTRPKRAPKIPLTALLTHADELYATYPPSHPSLRLSEIMGPQSVVFTWSEGGAGGEGEEGDDEAESIVLHPELIVLSYLEPSLPSPPSSSEEEGEKKPHRRKPSKPKPKIIETRTMVVLLSAVLVLGVSLAVYGIRGGHHHHGGGSGWMRAGWKKFGVGAGGLFVNGAGPGGVERLGAGFGG</sequence>
<keyword evidence="3" id="KW-0472">Membrane</keyword>
<feature type="compositionally biased region" description="Basic and acidic residues" evidence="2">
    <location>
        <begin position="207"/>
        <end position="216"/>
    </location>
</feature>
<dbReference type="Gene3D" id="1.10.472.80">
    <property type="entry name" value="Ypt/Rab-GAP domain of gyp1p, domain 3"/>
    <property type="match status" value="1"/>
</dbReference>
<dbReference type="HOGENOM" id="CLU_024796_1_0_1"/>
<dbReference type="InterPro" id="IPR035969">
    <property type="entry name" value="Rab-GAP_TBC_sf"/>
</dbReference>
<dbReference type="OrthoDB" id="206700at2759"/>
<feature type="region of interest" description="Disordered" evidence="2">
    <location>
        <begin position="302"/>
        <end position="344"/>
    </location>
</feature>
<gene>
    <name evidence="5" type="ORF">PILCRDRAFT_810596</name>
</gene>
<name>A0A0C3GL59_PILCF</name>